<reference evidence="2 3" key="1">
    <citation type="submission" date="2017-10" db="EMBL/GenBank/DDBJ databases">
        <title>Extensive intraspecific genome diversity in a model arbuscular mycorrhizal fungus.</title>
        <authorList>
            <person name="Chen E.C.H."/>
            <person name="Morin E."/>
            <person name="Baudet D."/>
            <person name="Noel J."/>
            <person name="Ndikumana S."/>
            <person name="Charron P."/>
            <person name="St-Onge C."/>
            <person name="Giorgi J."/>
            <person name="Grigoriev I.V."/>
            <person name="Roux C."/>
            <person name="Martin F.M."/>
            <person name="Corradi N."/>
        </authorList>
    </citation>
    <scope>NUCLEOTIDE SEQUENCE [LARGE SCALE GENOMIC DNA]</scope>
    <source>
        <strain evidence="2 3">A1</strain>
    </source>
</reference>
<dbReference type="EMBL" id="LLXH01005852">
    <property type="protein sequence ID" value="PKC52387.1"/>
    <property type="molecule type" value="Genomic_DNA"/>
</dbReference>
<proteinExistence type="predicted"/>
<dbReference type="VEuPathDB" id="FungiDB:RhiirA1_404982"/>
<evidence type="ECO:0000256" key="1">
    <source>
        <dbReference type="ARBA" id="ARBA00022801"/>
    </source>
</evidence>
<dbReference type="PROSITE" id="PS00758">
    <property type="entry name" value="ARGE_DAPE_CPG2_1"/>
    <property type="match status" value="1"/>
</dbReference>
<sequence>GEEGEIRDTVVHSLRPHVDHLEVDHYGNVLAQIKKGKGPTILINAHLDTVHDFVEGREILKYDEFAREVESIGRIMQWGRWQTVAGGSSDTRIWAEQGINSVNLSAGYNNEHTSDEFLIPEANYETYEFVMLLIEKSRRLTERSLKRRRNQL</sequence>
<dbReference type="SUPFAM" id="SSF53187">
    <property type="entry name" value="Zn-dependent exopeptidases"/>
    <property type="match status" value="2"/>
</dbReference>
<keyword evidence="1" id="KW-0378">Hydrolase</keyword>
<evidence type="ECO:0008006" key="4">
    <source>
        <dbReference type="Google" id="ProtNLM"/>
    </source>
</evidence>
<dbReference type="Proteomes" id="UP000232688">
    <property type="component" value="Unassembled WGS sequence"/>
</dbReference>
<accession>A0A2N0QMV3</accession>
<organism evidence="2 3">
    <name type="scientific">Rhizophagus irregularis</name>
    <dbReference type="NCBI Taxonomy" id="588596"/>
    <lineage>
        <taxon>Eukaryota</taxon>
        <taxon>Fungi</taxon>
        <taxon>Fungi incertae sedis</taxon>
        <taxon>Mucoromycota</taxon>
        <taxon>Glomeromycotina</taxon>
        <taxon>Glomeromycetes</taxon>
        <taxon>Glomerales</taxon>
        <taxon>Glomeraceae</taxon>
        <taxon>Rhizophagus</taxon>
    </lineage>
</organism>
<dbReference type="InterPro" id="IPR001261">
    <property type="entry name" value="ArgE/DapE_CS"/>
</dbReference>
<name>A0A2N0QMV3_9GLOM</name>
<dbReference type="Gene3D" id="3.40.630.10">
    <property type="entry name" value="Zn peptidases"/>
    <property type="match status" value="2"/>
</dbReference>
<feature type="non-terminal residue" evidence="2">
    <location>
        <position position="1"/>
    </location>
</feature>
<gene>
    <name evidence="2" type="ORF">RhiirA1_404982</name>
</gene>
<dbReference type="AlphaFoldDB" id="A0A2N0QMV3"/>
<evidence type="ECO:0000313" key="2">
    <source>
        <dbReference type="EMBL" id="PKC52387.1"/>
    </source>
</evidence>
<reference evidence="2 3" key="2">
    <citation type="submission" date="2017-10" db="EMBL/GenBank/DDBJ databases">
        <title>Genome analyses suggest a sexual origin of heterokaryosis in a supposedly ancient asexual fungus.</title>
        <authorList>
            <person name="Corradi N."/>
            <person name="Sedzielewska K."/>
            <person name="Noel J."/>
            <person name="Charron P."/>
            <person name="Farinelli L."/>
            <person name="Marton T."/>
            <person name="Kruger M."/>
            <person name="Pelin A."/>
            <person name="Brachmann A."/>
            <person name="Corradi N."/>
        </authorList>
    </citation>
    <scope>NUCLEOTIDE SEQUENCE [LARGE SCALE GENOMIC DNA]</scope>
    <source>
        <strain evidence="2 3">A1</strain>
    </source>
</reference>
<evidence type="ECO:0000313" key="3">
    <source>
        <dbReference type="Proteomes" id="UP000232688"/>
    </source>
</evidence>
<protein>
    <recommendedName>
        <fullName evidence="4">Zn-dependent exopeptidase</fullName>
    </recommendedName>
</protein>
<comment type="caution">
    <text evidence="2">The sequence shown here is derived from an EMBL/GenBank/DDBJ whole genome shotgun (WGS) entry which is preliminary data.</text>
</comment>